<dbReference type="EC" id="2.7.13.3" evidence="3"/>
<dbReference type="InterPro" id="IPR000014">
    <property type="entry name" value="PAS"/>
</dbReference>
<accession>A0ABT1GPF7</accession>
<evidence type="ECO:0000256" key="7">
    <source>
        <dbReference type="ARBA" id="ARBA00023012"/>
    </source>
</evidence>
<evidence type="ECO:0000256" key="2">
    <source>
        <dbReference type="ARBA" id="ARBA00004370"/>
    </source>
</evidence>
<dbReference type="InterPro" id="IPR000700">
    <property type="entry name" value="PAS-assoc_C"/>
</dbReference>
<dbReference type="RefSeq" id="WP_262311751.1">
    <property type="nucleotide sequence ID" value="NZ_JAHTGR010000010.1"/>
</dbReference>
<dbReference type="InterPro" id="IPR004358">
    <property type="entry name" value="Sig_transdc_His_kin-like_C"/>
</dbReference>
<sequence>MPPTASWKRLKEFVIDAPEPELSGGPLARLRGAWRRNILLRLGFGIFISVAASTAIYTTYVMQTLKSEAEQNVRERAERLAAVLSQALARPLFDINSAAVSSVVDASGATPEVLVLRVLAPNGAELASYVSPLREPVAAIKVHRDISFTDARRSYPVGSIDLAFSRQQIDQDLRRQIYNTVAANLLLALGIVLSIFVVGRRAARPFADIQTGLEKLTRGETDIKLSGIGREDQVGRLSGAVLRFRDTLTRLRDAEQELRELNSDLELRIAARTGELTSSMQQLGDSQAKLQTILDTALDAVVRMDLAGRIVGWNAQAERIFGWSRDEALGLALDKTIIPARYRYDHRRGMQRYMAGGGAAPVLDARIEVVALRRNGEEFPIELAITQVKSEGQDSFEFCAFIRDISERREREQKLVNANVAAEAANIAKSEFLANMSHEIRTPMSAVIGMAYLALRTEMSPKQHDYISKIHRAALSLLGIINDILDFSKIEAGRLEVEAIPFALEDVLAHVSSVTAQRAADKHLRYLVSTAPEVPRYLVGDPLRLGQVLVNLANNAVKFTAEGELELRCEASRVDTQEGKATLRFTVRDSGIGMTQQQKAKLFHAFSQANGSTTRHYGGTGLGLSISQQLVRLMGGRIEVESEPDQGSSFHFELQFALSDVAAVAVQAAVHQGPVGDLTLLASPRRAARILLAEDSPDNQDVTVELLELQGIVVDVVANGREALDRLQAAEPGAYDLVLMDLGMPVMNGHEATRLLRQDSRFSELPVIALTSHALAGVEARCMEEGMQDYITKPVDPQRLFSVLSRWLGVSMKAIPPLPPRADAGLVDPQLALAELRGLLADFSGDSVDYFGSVQASLATLLPPVTLTRLASHMMHYEFEAAGKLLAAVVQELEKP</sequence>
<dbReference type="PRINTS" id="PR00344">
    <property type="entry name" value="BCTRLSENSOR"/>
</dbReference>
<dbReference type="InterPro" id="IPR035965">
    <property type="entry name" value="PAS-like_dom_sf"/>
</dbReference>
<dbReference type="Pfam" id="PF00072">
    <property type="entry name" value="Response_reg"/>
    <property type="match status" value="1"/>
</dbReference>
<dbReference type="InterPro" id="IPR011006">
    <property type="entry name" value="CheY-like_superfamily"/>
</dbReference>
<reference evidence="16" key="1">
    <citation type="submission" date="2022-03" db="EMBL/GenBank/DDBJ databases">
        <title>Genome Encyclopedia of Bacteria and Archaea VI: Functional Genomics of Type Strains.</title>
        <authorList>
            <person name="Whitman W."/>
        </authorList>
    </citation>
    <scope>NUCLEOTIDE SEQUENCE</scope>
    <source>
        <strain evidence="16">HSC-15S17</strain>
    </source>
</reference>
<dbReference type="PANTHER" id="PTHR45339">
    <property type="entry name" value="HYBRID SIGNAL TRANSDUCTION HISTIDINE KINASE J"/>
    <property type="match status" value="1"/>
</dbReference>
<keyword evidence="4 8" id="KW-0597">Phosphoprotein</keyword>
<evidence type="ECO:0000256" key="1">
    <source>
        <dbReference type="ARBA" id="ARBA00000085"/>
    </source>
</evidence>
<keyword evidence="5" id="KW-0808">Transferase</keyword>
<dbReference type="SUPFAM" id="SSF55874">
    <property type="entry name" value="ATPase domain of HSP90 chaperone/DNA topoisomerase II/histidine kinase"/>
    <property type="match status" value="1"/>
</dbReference>
<feature type="domain" description="PAS" evidence="13">
    <location>
        <begin position="286"/>
        <end position="330"/>
    </location>
</feature>
<evidence type="ECO:0000256" key="10">
    <source>
        <dbReference type="SAM" id="Phobius"/>
    </source>
</evidence>
<dbReference type="PANTHER" id="PTHR45339:SF1">
    <property type="entry name" value="HYBRID SIGNAL TRANSDUCTION HISTIDINE KINASE J"/>
    <property type="match status" value="1"/>
</dbReference>
<dbReference type="InterPro" id="IPR003661">
    <property type="entry name" value="HisK_dim/P_dom"/>
</dbReference>
<evidence type="ECO:0000256" key="5">
    <source>
        <dbReference type="ARBA" id="ARBA00022679"/>
    </source>
</evidence>
<evidence type="ECO:0000256" key="6">
    <source>
        <dbReference type="ARBA" id="ARBA00022777"/>
    </source>
</evidence>
<evidence type="ECO:0000259" key="14">
    <source>
        <dbReference type="PROSITE" id="PS50113"/>
    </source>
</evidence>
<dbReference type="InterPro" id="IPR005467">
    <property type="entry name" value="His_kinase_dom"/>
</dbReference>
<keyword evidence="9" id="KW-0175">Coiled coil</keyword>
<dbReference type="InterPro" id="IPR036097">
    <property type="entry name" value="HisK_dim/P_sf"/>
</dbReference>
<dbReference type="Gene3D" id="3.30.565.10">
    <property type="entry name" value="Histidine kinase-like ATPase, C-terminal domain"/>
    <property type="match status" value="1"/>
</dbReference>
<dbReference type="Gene3D" id="6.10.340.10">
    <property type="match status" value="1"/>
</dbReference>
<protein>
    <recommendedName>
        <fullName evidence="3">histidine kinase</fullName>
        <ecNumber evidence="3">2.7.13.3</ecNumber>
    </recommendedName>
</protein>
<dbReference type="CDD" id="cd00082">
    <property type="entry name" value="HisKA"/>
    <property type="match status" value="1"/>
</dbReference>
<dbReference type="SMART" id="SM00091">
    <property type="entry name" value="PAS"/>
    <property type="match status" value="1"/>
</dbReference>
<dbReference type="CDD" id="cd00130">
    <property type="entry name" value="PAS"/>
    <property type="match status" value="1"/>
</dbReference>
<feature type="domain" description="PAC" evidence="14">
    <location>
        <begin position="365"/>
        <end position="417"/>
    </location>
</feature>
<dbReference type="Pfam" id="PF00989">
    <property type="entry name" value="PAS"/>
    <property type="match status" value="1"/>
</dbReference>
<feature type="coiled-coil region" evidence="9">
    <location>
        <begin position="244"/>
        <end position="271"/>
    </location>
</feature>
<evidence type="ECO:0000313" key="16">
    <source>
        <dbReference type="EMBL" id="MCP2010099.1"/>
    </source>
</evidence>
<dbReference type="PROSITE" id="PS50110">
    <property type="entry name" value="RESPONSE_REGULATORY"/>
    <property type="match status" value="1"/>
</dbReference>
<keyword evidence="17" id="KW-1185">Reference proteome</keyword>
<dbReference type="InterPro" id="IPR013767">
    <property type="entry name" value="PAS_fold"/>
</dbReference>
<dbReference type="Gene3D" id="3.30.450.20">
    <property type="entry name" value="PAS domain"/>
    <property type="match status" value="1"/>
</dbReference>
<evidence type="ECO:0000259" key="12">
    <source>
        <dbReference type="PROSITE" id="PS50110"/>
    </source>
</evidence>
<dbReference type="Gene3D" id="1.10.287.130">
    <property type="match status" value="1"/>
</dbReference>
<dbReference type="InterPro" id="IPR001789">
    <property type="entry name" value="Sig_transdc_resp-reg_receiver"/>
</dbReference>
<keyword evidence="10" id="KW-0472">Membrane</keyword>
<organism evidence="16 17">
    <name type="scientific">Duganella violaceipulchra</name>
    <dbReference type="NCBI Taxonomy" id="2849652"/>
    <lineage>
        <taxon>Bacteria</taxon>
        <taxon>Pseudomonadati</taxon>
        <taxon>Pseudomonadota</taxon>
        <taxon>Betaproteobacteria</taxon>
        <taxon>Burkholderiales</taxon>
        <taxon>Oxalobacteraceae</taxon>
        <taxon>Telluria group</taxon>
        <taxon>Duganella</taxon>
    </lineage>
</organism>
<keyword evidence="10" id="KW-0812">Transmembrane</keyword>
<feature type="modified residue" description="4-aspartylphosphate" evidence="8">
    <location>
        <position position="741"/>
    </location>
</feature>
<dbReference type="Proteomes" id="UP001162889">
    <property type="component" value="Unassembled WGS sequence"/>
</dbReference>
<evidence type="ECO:0000256" key="9">
    <source>
        <dbReference type="SAM" id="Coils"/>
    </source>
</evidence>
<dbReference type="Pfam" id="PF00512">
    <property type="entry name" value="HisKA"/>
    <property type="match status" value="1"/>
</dbReference>
<keyword evidence="7" id="KW-0902">Two-component regulatory system</keyword>
<feature type="transmembrane region" description="Helical" evidence="10">
    <location>
        <begin position="38"/>
        <end position="57"/>
    </location>
</feature>
<evidence type="ECO:0000259" key="15">
    <source>
        <dbReference type="PROSITE" id="PS50885"/>
    </source>
</evidence>
<dbReference type="PROSITE" id="PS50885">
    <property type="entry name" value="HAMP"/>
    <property type="match status" value="1"/>
</dbReference>
<feature type="domain" description="Histidine kinase" evidence="11">
    <location>
        <begin position="435"/>
        <end position="658"/>
    </location>
</feature>
<dbReference type="SMART" id="SM00448">
    <property type="entry name" value="REC"/>
    <property type="match status" value="1"/>
</dbReference>
<dbReference type="PROSITE" id="PS50109">
    <property type="entry name" value="HIS_KIN"/>
    <property type="match status" value="1"/>
</dbReference>
<dbReference type="NCBIfam" id="TIGR00229">
    <property type="entry name" value="sensory_box"/>
    <property type="match status" value="1"/>
</dbReference>
<dbReference type="Pfam" id="PF02518">
    <property type="entry name" value="HATPase_c"/>
    <property type="match status" value="1"/>
</dbReference>
<name>A0ABT1GPF7_9BURK</name>
<evidence type="ECO:0000256" key="4">
    <source>
        <dbReference type="ARBA" id="ARBA00022553"/>
    </source>
</evidence>
<dbReference type="SMART" id="SM00388">
    <property type="entry name" value="HisKA"/>
    <property type="match status" value="1"/>
</dbReference>
<dbReference type="InterPro" id="IPR003660">
    <property type="entry name" value="HAMP_dom"/>
</dbReference>
<comment type="caution">
    <text evidence="16">The sequence shown here is derived from an EMBL/GenBank/DDBJ whole genome shotgun (WGS) entry which is preliminary data.</text>
</comment>
<dbReference type="CDD" id="cd16922">
    <property type="entry name" value="HATPase_EvgS-ArcB-TorS-like"/>
    <property type="match status" value="1"/>
</dbReference>
<comment type="catalytic activity">
    <reaction evidence="1">
        <text>ATP + protein L-histidine = ADP + protein N-phospho-L-histidine.</text>
        <dbReference type="EC" id="2.7.13.3"/>
    </reaction>
</comment>
<dbReference type="EMBL" id="JALJZU010000007">
    <property type="protein sequence ID" value="MCP2010099.1"/>
    <property type="molecule type" value="Genomic_DNA"/>
</dbReference>
<dbReference type="SUPFAM" id="SSF52172">
    <property type="entry name" value="CheY-like"/>
    <property type="match status" value="1"/>
</dbReference>
<evidence type="ECO:0000259" key="13">
    <source>
        <dbReference type="PROSITE" id="PS50112"/>
    </source>
</evidence>
<evidence type="ECO:0000313" key="17">
    <source>
        <dbReference type="Proteomes" id="UP001162889"/>
    </source>
</evidence>
<keyword evidence="6" id="KW-0418">Kinase</keyword>
<dbReference type="SUPFAM" id="SSF47384">
    <property type="entry name" value="Homodimeric domain of signal transducing histidine kinase"/>
    <property type="match status" value="1"/>
</dbReference>
<dbReference type="SMART" id="SM00387">
    <property type="entry name" value="HATPase_c"/>
    <property type="match status" value="1"/>
</dbReference>
<feature type="domain" description="Response regulatory" evidence="12">
    <location>
        <begin position="689"/>
        <end position="808"/>
    </location>
</feature>
<dbReference type="PROSITE" id="PS50113">
    <property type="entry name" value="PAC"/>
    <property type="match status" value="1"/>
</dbReference>
<dbReference type="Gene3D" id="3.40.50.2300">
    <property type="match status" value="1"/>
</dbReference>
<feature type="domain" description="HAMP" evidence="15">
    <location>
        <begin position="200"/>
        <end position="253"/>
    </location>
</feature>
<dbReference type="SUPFAM" id="SSF55785">
    <property type="entry name" value="PYP-like sensor domain (PAS domain)"/>
    <property type="match status" value="1"/>
</dbReference>
<gene>
    <name evidence="16" type="ORF">L1274_003831</name>
</gene>
<dbReference type="PROSITE" id="PS50112">
    <property type="entry name" value="PAS"/>
    <property type="match status" value="1"/>
</dbReference>
<keyword evidence="10" id="KW-1133">Transmembrane helix</keyword>
<dbReference type="InterPro" id="IPR003594">
    <property type="entry name" value="HATPase_dom"/>
</dbReference>
<dbReference type="CDD" id="cd17546">
    <property type="entry name" value="REC_hyHK_CKI1_RcsC-like"/>
    <property type="match status" value="1"/>
</dbReference>
<comment type="subcellular location">
    <subcellularLocation>
        <location evidence="2">Membrane</location>
    </subcellularLocation>
</comment>
<evidence type="ECO:0000259" key="11">
    <source>
        <dbReference type="PROSITE" id="PS50109"/>
    </source>
</evidence>
<feature type="transmembrane region" description="Helical" evidence="10">
    <location>
        <begin position="177"/>
        <end position="199"/>
    </location>
</feature>
<evidence type="ECO:0000256" key="3">
    <source>
        <dbReference type="ARBA" id="ARBA00012438"/>
    </source>
</evidence>
<evidence type="ECO:0000256" key="8">
    <source>
        <dbReference type="PROSITE-ProRule" id="PRU00169"/>
    </source>
</evidence>
<dbReference type="InterPro" id="IPR036890">
    <property type="entry name" value="HATPase_C_sf"/>
</dbReference>
<proteinExistence type="predicted"/>